<evidence type="ECO:0000256" key="2">
    <source>
        <dbReference type="ARBA" id="ARBA00022583"/>
    </source>
</evidence>
<feature type="domain" description="Dynamin-type G" evidence="13">
    <location>
        <begin position="29"/>
        <end position="294"/>
    </location>
</feature>
<keyword evidence="4 9" id="KW-0547">Nucleotide-binding</keyword>
<dbReference type="GO" id="GO:0016185">
    <property type="term" value="P:synaptic vesicle budding from presynaptic endocytic zone membrane"/>
    <property type="evidence" value="ECO:0007669"/>
    <property type="project" value="TreeGrafter"/>
</dbReference>
<dbReference type="Pfam" id="PF00350">
    <property type="entry name" value="Dynamin_N"/>
    <property type="match status" value="1"/>
</dbReference>
<dbReference type="GO" id="GO:0005874">
    <property type="term" value="C:microtubule"/>
    <property type="evidence" value="ECO:0007669"/>
    <property type="project" value="UniProtKB-KW"/>
</dbReference>
<protein>
    <recommendedName>
        <fullName evidence="1">dynamin GTPase</fullName>
        <ecNumber evidence="1">3.6.5.5</ecNumber>
    </recommendedName>
</protein>
<dbReference type="EMBL" id="OU900095">
    <property type="protein sequence ID" value="CAG9858457.1"/>
    <property type="molecule type" value="Genomic_DNA"/>
</dbReference>
<dbReference type="Pfam" id="PF01031">
    <property type="entry name" value="Dynamin_M"/>
    <property type="match status" value="1"/>
</dbReference>
<dbReference type="Proteomes" id="UP001153712">
    <property type="component" value="Chromosome 2"/>
</dbReference>
<dbReference type="InterPro" id="IPR045063">
    <property type="entry name" value="Dynamin_N"/>
</dbReference>
<dbReference type="GO" id="GO:0005737">
    <property type="term" value="C:cytoplasm"/>
    <property type="evidence" value="ECO:0007669"/>
    <property type="project" value="TreeGrafter"/>
</dbReference>
<dbReference type="Pfam" id="PF02212">
    <property type="entry name" value="GED"/>
    <property type="match status" value="1"/>
</dbReference>
<evidence type="ECO:0000256" key="9">
    <source>
        <dbReference type="RuleBase" id="RU003932"/>
    </source>
</evidence>
<comment type="similarity">
    <text evidence="9">Belongs to the TRAFAC class dynamin-like GTPase superfamily. Dynamin/Fzo/YdjA family.</text>
</comment>
<evidence type="ECO:0000256" key="7">
    <source>
        <dbReference type="ARBA" id="ARBA00023175"/>
    </source>
</evidence>
<evidence type="ECO:0000259" key="13">
    <source>
        <dbReference type="PROSITE" id="PS51718"/>
    </source>
</evidence>
<dbReference type="PANTHER" id="PTHR11566:SF212">
    <property type="entry name" value="DYNAMIN"/>
    <property type="match status" value="1"/>
</dbReference>
<accession>A0A9N9TMJ4</accession>
<dbReference type="GO" id="GO:0008017">
    <property type="term" value="F:microtubule binding"/>
    <property type="evidence" value="ECO:0007669"/>
    <property type="project" value="TreeGrafter"/>
</dbReference>
<dbReference type="InterPro" id="IPR022812">
    <property type="entry name" value="Dynamin"/>
</dbReference>
<dbReference type="InterPro" id="IPR001401">
    <property type="entry name" value="Dynamin_GTPase"/>
</dbReference>
<evidence type="ECO:0000313" key="14">
    <source>
        <dbReference type="EMBL" id="CAG9858457.1"/>
    </source>
</evidence>
<keyword evidence="7" id="KW-0505">Motor protein</keyword>
<dbReference type="InterPro" id="IPR030381">
    <property type="entry name" value="G_DYNAMIN_dom"/>
</dbReference>
<dbReference type="Gene3D" id="3.40.50.300">
    <property type="entry name" value="P-loop containing nucleotide triphosphate hydrolases"/>
    <property type="match status" value="1"/>
</dbReference>
<keyword evidence="15" id="KW-1185">Reference proteome</keyword>
<dbReference type="PROSITE" id="PS51718">
    <property type="entry name" value="G_DYNAMIN_2"/>
    <property type="match status" value="1"/>
</dbReference>
<dbReference type="InterPro" id="IPR000375">
    <property type="entry name" value="Dynamin_stalk"/>
</dbReference>
<feature type="domain" description="PH" evidence="11">
    <location>
        <begin position="517"/>
        <end position="621"/>
    </location>
</feature>
<evidence type="ECO:0000256" key="10">
    <source>
        <dbReference type="SAM" id="MobiDB-lite"/>
    </source>
</evidence>
<feature type="region of interest" description="Disordered" evidence="10">
    <location>
        <begin position="778"/>
        <end position="800"/>
    </location>
</feature>
<evidence type="ECO:0000313" key="15">
    <source>
        <dbReference type="Proteomes" id="UP001153712"/>
    </source>
</evidence>
<dbReference type="SMART" id="SM00302">
    <property type="entry name" value="GED"/>
    <property type="match status" value="1"/>
</dbReference>
<comment type="catalytic activity">
    <reaction evidence="8">
        <text>GTP + H2O = GDP + phosphate + H(+)</text>
        <dbReference type="Rhea" id="RHEA:19669"/>
        <dbReference type="ChEBI" id="CHEBI:15377"/>
        <dbReference type="ChEBI" id="CHEBI:15378"/>
        <dbReference type="ChEBI" id="CHEBI:37565"/>
        <dbReference type="ChEBI" id="CHEBI:43474"/>
        <dbReference type="ChEBI" id="CHEBI:58189"/>
        <dbReference type="EC" id="3.6.5.5"/>
    </reaction>
</comment>
<keyword evidence="3" id="KW-0493">Microtubule</keyword>
<dbReference type="CDD" id="cd08771">
    <property type="entry name" value="DLP_1"/>
    <property type="match status" value="1"/>
</dbReference>
<dbReference type="InterPro" id="IPR020850">
    <property type="entry name" value="GED_dom"/>
</dbReference>
<dbReference type="Gene3D" id="1.20.120.1240">
    <property type="entry name" value="Dynamin, middle domain"/>
    <property type="match status" value="1"/>
</dbReference>
<reference evidence="14" key="1">
    <citation type="submission" date="2022-01" db="EMBL/GenBank/DDBJ databases">
        <authorList>
            <person name="King R."/>
        </authorList>
    </citation>
    <scope>NUCLEOTIDE SEQUENCE</scope>
</reference>
<dbReference type="GO" id="GO:0098793">
    <property type="term" value="C:presynapse"/>
    <property type="evidence" value="ECO:0007669"/>
    <property type="project" value="GOC"/>
</dbReference>
<dbReference type="PANTHER" id="PTHR11566">
    <property type="entry name" value="DYNAMIN"/>
    <property type="match status" value="1"/>
</dbReference>
<evidence type="ECO:0000256" key="6">
    <source>
        <dbReference type="ARBA" id="ARBA00023134"/>
    </source>
</evidence>
<dbReference type="GO" id="GO:0003924">
    <property type="term" value="F:GTPase activity"/>
    <property type="evidence" value="ECO:0007669"/>
    <property type="project" value="InterPro"/>
</dbReference>
<dbReference type="InterPro" id="IPR019762">
    <property type="entry name" value="Dynamin_GTPase_CS"/>
</dbReference>
<evidence type="ECO:0000256" key="4">
    <source>
        <dbReference type="ARBA" id="ARBA00022741"/>
    </source>
</evidence>
<evidence type="ECO:0000259" key="12">
    <source>
        <dbReference type="PROSITE" id="PS51388"/>
    </source>
</evidence>
<evidence type="ECO:0000256" key="3">
    <source>
        <dbReference type="ARBA" id="ARBA00022701"/>
    </source>
</evidence>
<dbReference type="FunFam" id="3.40.50.300:FF:000045">
    <property type="entry name" value="dynamin-1 isoform X2"/>
    <property type="match status" value="1"/>
</dbReference>
<dbReference type="SUPFAM" id="SSF52540">
    <property type="entry name" value="P-loop containing nucleoside triphosphate hydrolases"/>
    <property type="match status" value="1"/>
</dbReference>
<sequence length="828" mass="94113">MTGNAGMEKLIPVVNKLQDAFTQLGVHLTLDLPQIAVVGGQSAGKSSVLENFVGRDFLPRGTGIVTRRPLILQLIHSNIEYAEFLHNKQQYTDFDEVRKEIENETNRVTGSNKGISNLPINLKIFSPNVLNLTLIDLPGMTKLPIGDQPSDIEHQIKKMILQFISKDTCLILAVTPANTDLANSDALQIAREVDPQGYRTIGVITKLDIMDEGTDARNILENKLLPLRRGYVGVINRSQRDIDGRKDIKAALEAERRYFLGHPAYRHLIDKLGTPYLQKTLNEQLTNHIRSTLPSLRNQLQKQLITLEKELGDFRKFNADDPTMKAKAMLQMLQQFAINFEKVLEGAKSDDVNTTELTGGAKINCIFHERFPFEIVKMEFDENELRKEIAIAIANIHGIRIGLFTPDLAFDAIVKKQIARLKDPCMKCVDLVSTELLNVIHSCTEQMSRFPRLREVVERIITNHIRNREQECRDQLVEYINCQLSYMNTNHEDFIGFANAENQARKTVPVHNNLGNQVIRKGYMSLHNLSFIKGRSFWYVLSSDSLAWYKDETEKEIQYILPLNKLKLRDVENGFMNRKPTFALFYPHGANVYKDHKQLELSCNSIDDMDSWKASFLRAGVYPEKLQNGEEKDDDSILIEDDVDPQLKRQVEVIRNLVESYMSIVTKATRDLVPKMITCLLIKNTKNYIFEELLVNVYAYDEQVELLEESPEEVKRRKEKMVMFQACRSALDIISECTSKVNITTTNKGNDSLYSKPLVSPNKPTVATKKIYRLSNPASAFSRPAPPPPPGSLKKYQSERNIPAKSAVPEISGSSSKLIPTFYVVSIP</sequence>
<dbReference type="SMART" id="SM00233">
    <property type="entry name" value="PH"/>
    <property type="match status" value="1"/>
</dbReference>
<dbReference type="EC" id="3.6.5.5" evidence="1"/>
<dbReference type="OrthoDB" id="5061070at2759"/>
<dbReference type="Pfam" id="PF00169">
    <property type="entry name" value="PH"/>
    <property type="match status" value="1"/>
</dbReference>
<keyword evidence="6 9" id="KW-0342">GTP-binding</keyword>
<evidence type="ECO:0000259" key="11">
    <source>
        <dbReference type="PROSITE" id="PS50003"/>
    </source>
</evidence>
<organism evidence="14 15">
    <name type="scientific">Phyllotreta striolata</name>
    <name type="common">Striped flea beetle</name>
    <name type="synonym">Crioceris striolata</name>
    <dbReference type="NCBI Taxonomy" id="444603"/>
    <lineage>
        <taxon>Eukaryota</taxon>
        <taxon>Metazoa</taxon>
        <taxon>Ecdysozoa</taxon>
        <taxon>Arthropoda</taxon>
        <taxon>Hexapoda</taxon>
        <taxon>Insecta</taxon>
        <taxon>Pterygota</taxon>
        <taxon>Neoptera</taxon>
        <taxon>Endopterygota</taxon>
        <taxon>Coleoptera</taxon>
        <taxon>Polyphaga</taxon>
        <taxon>Cucujiformia</taxon>
        <taxon>Chrysomeloidea</taxon>
        <taxon>Chrysomelidae</taxon>
        <taxon>Galerucinae</taxon>
        <taxon>Alticini</taxon>
        <taxon>Phyllotreta</taxon>
    </lineage>
</organism>
<feature type="domain" description="GED" evidence="12">
    <location>
        <begin position="651"/>
        <end position="742"/>
    </location>
</feature>
<dbReference type="PROSITE" id="PS00410">
    <property type="entry name" value="G_DYNAMIN_1"/>
    <property type="match status" value="1"/>
</dbReference>
<evidence type="ECO:0000256" key="1">
    <source>
        <dbReference type="ARBA" id="ARBA00011980"/>
    </source>
</evidence>
<dbReference type="GO" id="GO:0005525">
    <property type="term" value="F:GTP binding"/>
    <property type="evidence" value="ECO:0007669"/>
    <property type="project" value="UniProtKB-KW"/>
</dbReference>
<dbReference type="SMART" id="SM00053">
    <property type="entry name" value="DYNc"/>
    <property type="match status" value="1"/>
</dbReference>
<dbReference type="Gene3D" id="2.30.29.30">
    <property type="entry name" value="Pleckstrin-homology domain (PH domain)/Phosphotyrosine-binding domain (PTB)"/>
    <property type="match status" value="1"/>
</dbReference>
<dbReference type="AlphaFoldDB" id="A0A9N9TMJ4"/>
<name>A0A9N9TMJ4_PHYSR</name>
<dbReference type="PRINTS" id="PR00195">
    <property type="entry name" value="DYNAMIN"/>
</dbReference>
<keyword evidence="2" id="KW-0254">Endocytosis</keyword>
<dbReference type="InterPro" id="IPR011993">
    <property type="entry name" value="PH-like_dom_sf"/>
</dbReference>
<evidence type="ECO:0000256" key="8">
    <source>
        <dbReference type="ARBA" id="ARBA00048040"/>
    </source>
</evidence>
<dbReference type="GO" id="GO:0031623">
    <property type="term" value="P:receptor internalization"/>
    <property type="evidence" value="ECO:0007669"/>
    <property type="project" value="TreeGrafter"/>
</dbReference>
<keyword evidence="5" id="KW-0378">Hydrolase</keyword>
<proteinExistence type="inferred from homology"/>
<dbReference type="InterPro" id="IPR027417">
    <property type="entry name" value="P-loop_NTPase"/>
</dbReference>
<dbReference type="SUPFAM" id="SSF50729">
    <property type="entry name" value="PH domain-like"/>
    <property type="match status" value="1"/>
</dbReference>
<dbReference type="InterPro" id="IPR003130">
    <property type="entry name" value="GED"/>
</dbReference>
<dbReference type="InterPro" id="IPR001849">
    <property type="entry name" value="PH_domain"/>
</dbReference>
<gene>
    <name evidence="14" type="ORF">PHYEVI_LOCUS4846</name>
</gene>
<dbReference type="CDD" id="cd01256">
    <property type="entry name" value="PH_dynamin"/>
    <property type="match status" value="1"/>
</dbReference>
<evidence type="ECO:0000256" key="5">
    <source>
        <dbReference type="ARBA" id="ARBA00022801"/>
    </source>
</evidence>
<dbReference type="PROSITE" id="PS50003">
    <property type="entry name" value="PH_DOMAIN"/>
    <property type="match status" value="1"/>
</dbReference>
<dbReference type="GO" id="GO:0005886">
    <property type="term" value="C:plasma membrane"/>
    <property type="evidence" value="ECO:0007669"/>
    <property type="project" value="TreeGrafter"/>
</dbReference>
<dbReference type="PROSITE" id="PS51388">
    <property type="entry name" value="GED"/>
    <property type="match status" value="1"/>
</dbReference>